<proteinExistence type="predicted"/>
<feature type="disulfide bond" evidence="8">
    <location>
        <begin position="218"/>
        <end position="227"/>
    </location>
</feature>
<dbReference type="EMBL" id="AZBU02000011">
    <property type="protein sequence ID" value="TKR60423.1"/>
    <property type="molecule type" value="Genomic_DNA"/>
</dbReference>
<dbReference type="InterPro" id="IPR000175">
    <property type="entry name" value="Na/ntran_symport"/>
</dbReference>
<comment type="subcellular location">
    <subcellularLocation>
        <location evidence="1">Membrane</location>
        <topology evidence="1">Multi-pass membrane protein</topology>
    </subcellularLocation>
</comment>
<reference evidence="10 11" key="1">
    <citation type="journal article" date="2015" name="Genome Biol.">
        <title>Comparative genomics of Steinernema reveals deeply conserved gene regulatory networks.</title>
        <authorList>
            <person name="Dillman A.R."/>
            <person name="Macchietto M."/>
            <person name="Porter C.F."/>
            <person name="Rogers A."/>
            <person name="Williams B."/>
            <person name="Antoshechkin I."/>
            <person name="Lee M.M."/>
            <person name="Goodwin Z."/>
            <person name="Lu X."/>
            <person name="Lewis E.E."/>
            <person name="Goodrich-Blair H."/>
            <person name="Stock S.P."/>
            <person name="Adams B.J."/>
            <person name="Sternberg P.W."/>
            <person name="Mortazavi A."/>
        </authorList>
    </citation>
    <scope>NUCLEOTIDE SEQUENCE [LARGE SCALE GENOMIC DNA]</scope>
    <source>
        <strain evidence="10 11">ALL</strain>
    </source>
</reference>
<evidence type="ECO:0000256" key="3">
    <source>
        <dbReference type="ARBA" id="ARBA00022692"/>
    </source>
</evidence>
<dbReference type="SUPFAM" id="SSF161070">
    <property type="entry name" value="SNF-like"/>
    <property type="match status" value="1"/>
</dbReference>
<dbReference type="PROSITE" id="PS50267">
    <property type="entry name" value="NA_NEUROTRAN_SYMP_3"/>
    <property type="match status" value="1"/>
</dbReference>
<dbReference type="GO" id="GO:0035725">
    <property type="term" value="P:sodium ion transmembrane transport"/>
    <property type="evidence" value="ECO:0007669"/>
    <property type="project" value="TreeGrafter"/>
</dbReference>
<dbReference type="PANTHER" id="PTHR11616">
    <property type="entry name" value="SODIUM/CHLORIDE DEPENDENT TRANSPORTER"/>
    <property type="match status" value="1"/>
</dbReference>
<keyword evidence="7" id="KW-0479">Metal-binding</keyword>
<feature type="transmembrane region" description="Helical" evidence="9">
    <location>
        <begin position="378"/>
        <end position="398"/>
    </location>
</feature>
<keyword evidence="7" id="KW-0915">Sodium</keyword>
<organism evidence="10 11">
    <name type="scientific">Steinernema carpocapsae</name>
    <name type="common">Entomopathogenic nematode</name>
    <dbReference type="NCBI Taxonomy" id="34508"/>
    <lineage>
        <taxon>Eukaryota</taxon>
        <taxon>Metazoa</taxon>
        <taxon>Ecdysozoa</taxon>
        <taxon>Nematoda</taxon>
        <taxon>Chromadorea</taxon>
        <taxon>Rhabditida</taxon>
        <taxon>Tylenchina</taxon>
        <taxon>Panagrolaimomorpha</taxon>
        <taxon>Strongyloidoidea</taxon>
        <taxon>Steinernematidae</taxon>
        <taxon>Steinernema</taxon>
    </lineage>
</organism>
<evidence type="ECO:0000256" key="1">
    <source>
        <dbReference type="ARBA" id="ARBA00004141"/>
    </source>
</evidence>
<feature type="transmembrane region" description="Helical" evidence="9">
    <location>
        <begin position="550"/>
        <end position="573"/>
    </location>
</feature>
<name>A0A4U5LW79_STECR</name>
<feature type="transmembrane region" description="Helical" evidence="9">
    <location>
        <begin position="121"/>
        <end position="138"/>
    </location>
</feature>
<evidence type="ECO:0000256" key="4">
    <source>
        <dbReference type="ARBA" id="ARBA00022847"/>
    </source>
</evidence>
<dbReference type="PANTHER" id="PTHR11616:SF241">
    <property type="entry name" value="SODIUM- AND CHLORIDE-DEPENDENT GLYCINE TRANSPORTER 2"/>
    <property type="match status" value="1"/>
</dbReference>
<keyword evidence="6 9" id="KW-0472">Membrane</keyword>
<dbReference type="AlphaFoldDB" id="A0A4U5LW79"/>
<evidence type="ECO:0000256" key="9">
    <source>
        <dbReference type="SAM" id="Phobius"/>
    </source>
</evidence>
<dbReference type="GO" id="GO:0005886">
    <property type="term" value="C:plasma membrane"/>
    <property type="evidence" value="ECO:0007669"/>
    <property type="project" value="TreeGrafter"/>
</dbReference>
<feature type="binding site" evidence="7">
    <location>
        <position position="490"/>
    </location>
    <ligand>
        <name>Na(+)</name>
        <dbReference type="ChEBI" id="CHEBI:29101"/>
        <label>1</label>
    </ligand>
</feature>
<feature type="binding site" evidence="7">
    <location>
        <position position="101"/>
    </location>
    <ligand>
        <name>Na(+)</name>
        <dbReference type="ChEBI" id="CHEBI:29101"/>
        <label>1</label>
    </ligand>
</feature>
<feature type="transmembrane region" description="Helical" evidence="9">
    <location>
        <begin position="653"/>
        <end position="675"/>
    </location>
</feature>
<protein>
    <submittedName>
        <fullName evidence="10">Uncharacterized protein</fullName>
    </submittedName>
</protein>
<evidence type="ECO:0000256" key="8">
    <source>
        <dbReference type="PIRSR" id="PIRSR600175-2"/>
    </source>
</evidence>
<evidence type="ECO:0000256" key="2">
    <source>
        <dbReference type="ARBA" id="ARBA00022448"/>
    </source>
</evidence>
<dbReference type="GO" id="GO:0046872">
    <property type="term" value="F:metal ion binding"/>
    <property type="evidence" value="ECO:0007669"/>
    <property type="project" value="UniProtKB-KW"/>
</dbReference>
<comment type="caution">
    <text evidence="10">The sequence shown here is derived from an EMBL/GenBank/DDBJ whole genome shotgun (WGS) entry which is preliminary data.</text>
</comment>
<accession>A0A4U5LW79</accession>
<dbReference type="STRING" id="34508.A0A4U5LW79"/>
<evidence type="ECO:0000256" key="6">
    <source>
        <dbReference type="ARBA" id="ARBA00023136"/>
    </source>
</evidence>
<evidence type="ECO:0000256" key="5">
    <source>
        <dbReference type="ARBA" id="ARBA00022989"/>
    </source>
</evidence>
<dbReference type="Pfam" id="PF00209">
    <property type="entry name" value="SNF"/>
    <property type="match status" value="2"/>
</dbReference>
<feature type="transmembrane region" description="Helical" evidence="9">
    <location>
        <begin position="300"/>
        <end position="318"/>
    </location>
</feature>
<evidence type="ECO:0000313" key="11">
    <source>
        <dbReference type="Proteomes" id="UP000298663"/>
    </source>
</evidence>
<feature type="transmembrane region" description="Helical" evidence="9">
    <location>
        <begin position="405"/>
        <end position="431"/>
    </location>
</feature>
<keyword evidence="11" id="KW-1185">Reference proteome</keyword>
<dbReference type="PRINTS" id="PR00176">
    <property type="entry name" value="NANEUSMPORT"/>
</dbReference>
<feature type="transmembrane region" description="Helical" evidence="9">
    <location>
        <begin position="471"/>
        <end position="497"/>
    </location>
</feature>
<reference evidence="10 11" key="2">
    <citation type="journal article" date="2019" name="G3 (Bethesda)">
        <title>Hybrid Assembly of the Genome of the Entomopathogenic Nematode Steinernema carpocapsae Identifies the X-Chromosome.</title>
        <authorList>
            <person name="Serra L."/>
            <person name="Macchietto M."/>
            <person name="Macias-Munoz A."/>
            <person name="McGill C.J."/>
            <person name="Rodriguez I.M."/>
            <person name="Rodriguez B."/>
            <person name="Murad R."/>
            <person name="Mortazavi A."/>
        </authorList>
    </citation>
    <scope>NUCLEOTIDE SEQUENCE [LARGE SCALE GENOMIC DNA]</scope>
    <source>
        <strain evidence="10 11">ALL</strain>
    </source>
</reference>
<dbReference type="GO" id="GO:0015293">
    <property type="term" value="F:symporter activity"/>
    <property type="evidence" value="ECO:0007669"/>
    <property type="project" value="UniProtKB-KW"/>
</dbReference>
<feature type="transmembrane region" description="Helical" evidence="9">
    <location>
        <begin position="518"/>
        <end position="538"/>
    </location>
</feature>
<evidence type="ECO:0000256" key="7">
    <source>
        <dbReference type="PIRSR" id="PIRSR600175-1"/>
    </source>
</evidence>
<dbReference type="InterPro" id="IPR037272">
    <property type="entry name" value="SNS_sf"/>
</dbReference>
<keyword evidence="5 9" id="KW-1133">Transmembrane helix</keyword>
<keyword evidence="3 9" id="KW-0812">Transmembrane</keyword>
<keyword evidence="2" id="KW-0813">Transport</keyword>
<keyword evidence="8" id="KW-1015">Disulfide bond</keyword>
<feature type="transmembrane region" description="Helical" evidence="9">
    <location>
        <begin position="330"/>
        <end position="350"/>
    </location>
</feature>
<feature type="transmembrane region" description="Helical" evidence="9">
    <location>
        <begin position="612"/>
        <end position="633"/>
    </location>
</feature>
<gene>
    <name evidence="10" type="ORF">L596_027673</name>
</gene>
<sequence length="724" mass="82262">MVSNFDFFQLKSIVFRCLYKRRFLALETAVRHKKKKIGHRRILKDKTPTDETEVDFEIVEADDGNASEDEEVYELLMMTADARSKWKSKVEYTMLNLSYLVGLDHILSYITVFSIYGPVMLIPFFLCLVVFGIPILYLEMALGQYSSLDSYLLFERLAPAMAANCLYFKRRFRNRLCVDGPCDYRNGRQRSDGHARLESVFSSTNEVLLRSRIYFDGCHNEYNTEDCMDPFVLEYCKNNSRLYYSGVCLDRNMIDATTIQRTEFLYNESRLNRRKSPIYQYMMTNLLGIIDYEVRLQPPVHMFFFTVLVFAILVYFGVKSVRAMVKLSYFTALLPLGIVILFAIVAYTSLEEHSTGFKYFFAFKGHHLADPQLWVRSVIHMLVALKLGQGGVITLASYNKFHNDILLDLVIIVAAAVFIPLLFSFTIVSVFGSFARQFVESGEDSYENVKKLFDEFTDPDIFVLTGNGLKLIPVFAAAFLTLASICFFLLALGNMLTRLKLALNALSQKIEILRQPQNLSHVAAIIALISMFLAFTVFSRHGAVIYLATYMYTMPAAAMVVILCETITVVWCYGAKQFFANVHVMLFGESETRLMNEEQQGTKGKILKVVNLYLIAMLRGPVIIVLSAALAFLTYGIYKFCSERAQKYEVFKVGFPVGILTLLAVVTIIPVVLLYKTPTFNPTTLQASSETVGTPRKVEADHSGAVRKSTPNLPLKTCVLFITM</sequence>
<keyword evidence="4" id="KW-0769">Symport</keyword>
<dbReference type="Proteomes" id="UP000298663">
    <property type="component" value="Unassembled WGS sequence"/>
</dbReference>
<dbReference type="GO" id="GO:0006865">
    <property type="term" value="P:amino acid transport"/>
    <property type="evidence" value="ECO:0007669"/>
    <property type="project" value="TreeGrafter"/>
</dbReference>
<evidence type="ECO:0000313" key="10">
    <source>
        <dbReference type="EMBL" id="TKR60423.1"/>
    </source>
</evidence>
<dbReference type="OrthoDB" id="5865587at2759"/>